<accession>A0AA43TKX3</accession>
<organism evidence="1 2">
    <name type="scientific">Candidatus Methylobacter titanis</name>
    <dbReference type="NCBI Taxonomy" id="3053457"/>
    <lineage>
        <taxon>Bacteria</taxon>
        <taxon>Pseudomonadati</taxon>
        <taxon>Pseudomonadota</taxon>
        <taxon>Gammaproteobacteria</taxon>
        <taxon>Methylococcales</taxon>
        <taxon>Methylococcaceae</taxon>
        <taxon>Methylobacter</taxon>
    </lineage>
</organism>
<protein>
    <submittedName>
        <fullName evidence="1">Uncharacterized protein</fullName>
    </submittedName>
</protein>
<proteinExistence type="predicted"/>
<dbReference type="AlphaFoldDB" id="A0AA43TKX3"/>
<name>A0AA43TKX3_9GAMM</name>
<sequence length="83" mass="9707">MRWQCAGYMGNGIGLKVIFVLDIGHIGPWHFLLRQWQKPNNQLKNPLKGRKWPLLLAKRKAQTQINHTQRIDTKQLQKIPILA</sequence>
<reference evidence="1" key="1">
    <citation type="submission" date="2023-01" db="EMBL/GenBank/DDBJ databases">
        <title>Biogeochemical cycle of methane in antarctic sediments.</title>
        <authorList>
            <person name="Roldan D.M."/>
            <person name="Menes R.J."/>
        </authorList>
    </citation>
    <scope>NUCLEOTIDE SEQUENCE [LARGE SCALE GENOMIC DNA]</scope>
    <source>
        <strain evidence="1">K-2018 MAG008</strain>
    </source>
</reference>
<evidence type="ECO:0000313" key="2">
    <source>
        <dbReference type="Proteomes" id="UP001160519"/>
    </source>
</evidence>
<comment type="caution">
    <text evidence="1">The sequence shown here is derived from an EMBL/GenBank/DDBJ whole genome shotgun (WGS) entry which is preliminary data.</text>
</comment>
<dbReference type="Proteomes" id="UP001160519">
    <property type="component" value="Unassembled WGS sequence"/>
</dbReference>
<keyword evidence="2" id="KW-1185">Reference proteome</keyword>
<evidence type="ECO:0000313" key="1">
    <source>
        <dbReference type="EMBL" id="MDI1230527.1"/>
    </source>
</evidence>
<gene>
    <name evidence="1" type="ORF">PSU93_05185</name>
</gene>
<dbReference type="EMBL" id="JAQSDF010000010">
    <property type="protein sequence ID" value="MDI1230527.1"/>
    <property type="molecule type" value="Genomic_DNA"/>
</dbReference>